<gene>
    <name evidence="1" type="ORF">SAMN05421820_110244</name>
</gene>
<accession>A0A1H0FPM9</accession>
<evidence type="ECO:0000313" key="1">
    <source>
        <dbReference type="EMBL" id="SDN96605.1"/>
    </source>
</evidence>
<sequence length="257" mass="29060">MKKYIYIVIALVAIGSLFSACKKDLKTFEGETGIYFLPSVFIWEKKAAGDSTVISFSYAKSTLKDSVIQIPVMISGPTSTKDRDFKLTIDPLSTAIPDTHYKILNEKFTIPANGQAAIVSIMLHRTADMLTRDYVMILNLESNENFKTTMRDRVLDAATGKKISYIRYKIRLNDILKKPAAWLDSYLGPFSRKKLFLMAETAEIKNIGDLDNTMLTSISKVVFYGTFMQRYLNEMKASGKTIYEEDGKEMRMGDAVQ</sequence>
<dbReference type="Pfam" id="PF16132">
    <property type="entry name" value="DUF4843"/>
    <property type="match status" value="1"/>
</dbReference>
<proteinExistence type="predicted"/>
<dbReference type="OrthoDB" id="1096291at2"/>
<dbReference type="EMBL" id="FNGY01000010">
    <property type="protein sequence ID" value="SDN96605.1"/>
    <property type="molecule type" value="Genomic_DNA"/>
</dbReference>
<dbReference type="AlphaFoldDB" id="A0A1H0FPM9"/>
<reference evidence="2" key="1">
    <citation type="submission" date="2016-10" db="EMBL/GenBank/DDBJ databases">
        <authorList>
            <person name="Varghese N."/>
            <person name="Submissions S."/>
        </authorList>
    </citation>
    <scope>NUCLEOTIDE SEQUENCE [LARGE SCALE GENOMIC DNA]</scope>
    <source>
        <strain evidence="2">DSM 19110</strain>
    </source>
</reference>
<evidence type="ECO:0008006" key="3">
    <source>
        <dbReference type="Google" id="ProtNLM"/>
    </source>
</evidence>
<dbReference type="RefSeq" id="WP_074611755.1">
    <property type="nucleotide sequence ID" value="NZ_FNGY01000010.1"/>
</dbReference>
<keyword evidence="2" id="KW-1185">Reference proteome</keyword>
<dbReference type="Proteomes" id="UP000183200">
    <property type="component" value="Unassembled WGS sequence"/>
</dbReference>
<name>A0A1H0FPM9_9SPHI</name>
<dbReference type="InterPro" id="IPR032299">
    <property type="entry name" value="DUF4843"/>
</dbReference>
<dbReference type="PROSITE" id="PS51257">
    <property type="entry name" value="PROKAR_LIPOPROTEIN"/>
    <property type="match status" value="1"/>
</dbReference>
<organism evidence="1 2">
    <name type="scientific">Pedobacter steynii</name>
    <dbReference type="NCBI Taxonomy" id="430522"/>
    <lineage>
        <taxon>Bacteria</taxon>
        <taxon>Pseudomonadati</taxon>
        <taxon>Bacteroidota</taxon>
        <taxon>Sphingobacteriia</taxon>
        <taxon>Sphingobacteriales</taxon>
        <taxon>Sphingobacteriaceae</taxon>
        <taxon>Pedobacter</taxon>
    </lineage>
</organism>
<evidence type="ECO:0000313" key="2">
    <source>
        <dbReference type="Proteomes" id="UP000183200"/>
    </source>
</evidence>
<protein>
    <recommendedName>
        <fullName evidence="3">DUF4843 domain-containing protein</fullName>
    </recommendedName>
</protein>